<feature type="compositionally biased region" description="Basic and acidic residues" evidence="1">
    <location>
        <begin position="238"/>
        <end position="248"/>
    </location>
</feature>
<organism evidence="2 3">
    <name type="scientific">Marasmius crinis-equi</name>
    <dbReference type="NCBI Taxonomy" id="585013"/>
    <lineage>
        <taxon>Eukaryota</taxon>
        <taxon>Fungi</taxon>
        <taxon>Dikarya</taxon>
        <taxon>Basidiomycota</taxon>
        <taxon>Agaricomycotina</taxon>
        <taxon>Agaricomycetes</taxon>
        <taxon>Agaricomycetidae</taxon>
        <taxon>Agaricales</taxon>
        <taxon>Marasmiineae</taxon>
        <taxon>Marasmiaceae</taxon>
        <taxon>Marasmius</taxon>
    </lineage>
</organism>
<feature type="compositionally biased region" description="Polar residues" evidence="1">
    <location>
        <begin position="697"/>
        <end position="730"/>
    </location>
</feature>
<protein>
    <recommendedName>
        <fullName evidence="4">DRBM domain-containing protein</fullName>
    </recommendedName>
</protein>
<dbReference type="EMBL" id="JBAHYK010000210">
    <property type="protein sequence ID" value="KAL0576642.1"/>
    <property type="molecule type" value="Genomic_DNA"/>
</dbReference>
<name>A0ABR3FMI9_9AGAR</name>
<dbReference type="Proteomes" id="UP001465976">
    <property type="component" value="Unassembled WGS sequence"/>
</dbReference>
<feature type="region of interest" description="Disordered" evidence="1">
    <location>
        <begin position="697"/>
        <end position="742"/>
    </location>
</feature>
<feature type="compositionally biased region" description="Polar residues" evidence="1">
    <location>
        <begin position="658"/>
        <end position="676"/>
    </location>
</feature>
<feature type="compositionally biased region" description="Acidic residues" evidence="1">
    <location>
        <begin position="70"/>
        <end position="80"/>
    </location>
</feature>
<sequence>MDDPFNVVSLNFERIGAVPVEEYLSSSKYDSLEVNYAFENLNLNPKVVRKALDRLKNGDSQLKQVHGVEEGPEDEVEDSADVSKDSLELLKSKCQTSFPKSAIDDILKWNFDKDSILLRGGKHTTWRGTCCSTHTSFPRLTTTARLTICKPTGEMMSVNSCQSMSTATAQNDAARRAIESGALDFIIADMKSEDCSTDIPATAATQDDIPMADLSVTEPAQGTDREMAKKKKRKKSQKREAATQERAEQAQCGDAIVRSSATPTSCVTQIETLFSSLGRPDSVLRWYQWHTDQQHQDELGFALLVKLSNSLYRVYCTASEPEHDTVDNAREECARVALKQGFSDFIKSSKDLPVEPFADTYAPLDDTQQFFESMDSSFRENFAGKTVQQIQPVQRLNDSLKRTKGSRLLHSFHLIKRAGDNRWSGYVLRFEREGETKAYILEPCFRKHKDARAAVCLQAMSQGAEEYLRRLHVEVESRVTEEMKILAKKIRPVLQPANGNHTHEITHDLYRDAHGATITLQLDPHSSGQDRKEYTVPCEYASNAHAQVAVLCLAAQLGAIEFVQFRGRNPPPGYVTALAKEAAEALANQKKRSRLLLEVEPGQVDEPKGAVLDGKKKKMKAAATASTPGTRTAKQGSLPQFAPPFPLSAYPEVFASSGHSFSTHASGPSVEQTSVIPTPGLSHPQELMRLRANVQMSRVPGSSQIGASSSHATHPGYPSQSTKRSFTPGGQDSDKVKKVRLS</sequence>
<evidence type="ECO:0000256" key="1">
    <source>
        <dbReference type="SAM" id="MobiDB-lite"/>
    </source>
</evidence>
<evidence type="ECO:0000313" key="3">
    <source>
        <dbReference type="Proteomes" id="UP001465976"/>
    </source>
</evidence>
<feature type="region of interest" description="Disordered" evidence="1">
    <location>
        <begin position="62"/>
        <end position="81"/>
    </location>
</feature>
<feature type="region of interest" description="Disordered" evidence="1">
    <location>
        <begin position="658"/>
        <end position="679"/>
    </location>
</feature>
<gene>
    <name evidence="2" type="ORF">V5O48_005342</name>
</gene>
<feature type="region of interest" description="Disordered" evidence="1">
    <location>
        <begin position="203"/>
        <end position="254"/>
    </location>
</feature>
<keyword evidence="3" id="KW-1185">Reference proteome</keyword>
<evidence type="ECO:0000313" key="2">
    <source>
        <dbReference type="EMBL" id="KAL0576642.1"/>
    </source>
</evidence>
<feature type="compositionally biased region" description="Basic residues" evidence="1">
    <location>
        <begin position="228"/>
        <end position="237"/>
    </location>
</feature>
<evidence type="ECO:0008006" key="4">
    <source>
        <dbReference type="Google" id="ProtNLM"/>
    </source>
</evidence>
<proteinExistence type="predicted"/>
<accession>A0ABR3FMI9</accession>
<comment type="caution">
    <text evidence="2">The sequence shown here is derived from an EMBL/GenBank/DDBJ whole genome shotgun (WGS) entry which is preliminary data.</text>
</comment>
<reference evidence="2 3" key="1">
    <citation type="submission" date="2024-02" db="EMBL/GenBank/DDBJ databases">
        <title>A draft genome for the cacao thread blight pathogen Marasmius crinis-equi.</title>
        <authorList>
            <person name="Cohen S.P."/>
            <person name="Baruah I.K."/>
            <person name="Amoako-Attah I."/>
            <person name="Bukari Y."/>
            <person name="Meinhardt L.W."/>
            <person name="Bailey B.A."/>
        </authorList>
    </citation>
    <scope>NUCLEOTIDE SEQUENCE [LARGE SCALE GENOMIC DNA]</scope>
    <source>
        <strain evidence="2 3">GH-76</strain>
    </source>
</reference>